<evidence type="ECO:0000313" key="2">
    <source>
        <dbReference type="Proteomes" id="UP000009168"/>
    </source>
</evidence>
<accession>W7X2U1</accession>
<proteinExistence type="predicted"/>
<evidence type="ECO:0000313" key="1">
    <source>
        <dbReference type="EMBL" id="EWS73615.1"/>
    </source>
</evidence>
<dbReference type="Proteomes" id="UP000009168">
    <property type="component" value="Unassembled WGS sequence"/>
</dbReference>
<sequence length="171" mass="20092">MKKIPNKIIIVVTKKAEAIQVKATILEFNYINSDNQKIREKQVNNAHSHHHLFFLYPQKKQPYLLITFVEVLSKSLELFLHKMYNMTKGYITVTSIKIGKTKKIMQQICSQVQHYQSIQLFIQESKILEGEQLKHKQTSNIKSEFKYALSLDYNLVNIKRQVQVMKLLLGK</sequence>
<organism evidence="1 2">
    <name type="scientific">Tetrahymena thermophila (strain SB210)</name>
    <dbReference type="NCBI Taxonomy" id="312017"/>
    <lineage>
        <taxon>Eukaryota</taxon>
        <taxon>Sar</taxon>
        <taxon>Alveolata</taxon>
        <taxon>Ciliophora</taxon>
        <taxon>Intramacronucleata</taxon>
        <taxon>Oligohymenophorea</taxon>
        <taxon>Hymenostomatida</taxon>
        <taxon>Tetrahymenina</taxon>
        <taxon>Tetrahymenidae</taxon>
        <taxon>Tetrahymena</taxon>
    </lineage>
</organism>
<dbReference type="RefSeq" id="XP_012653845.1">
    <property type="nucleotide sequence ID" value="XM_012798391.1"/>
</dbReference>
<name>W7X2U1_TETTS</name>
<dbReference type="EMBL" id="GG662647">
    <property type="protein sequence ID" value="EWS73615.1"/>
    <property type="molecule type" value="Genomic_DNA"/>
</dbReference>
<dbReference type="GeneID" id="24438043"/>
<dbReference type="KEGG" id="tet:TTHERM_000253467"/>
<dbReference type="InParanoid" id="W7X2U1"/>
<protein>
    <submittedName>
        <fullName evidence="1">Uncharacterized protein</fullName>
    </submittedName>
</protein>
<keyword evidence="2" id="KW-1185">Reference proteome</keyword>
<dbReference type="AlphaFoldDB" id="W7X2U1"/>
<gene>
    <name evidence="1" type="ORF">TTHERM_000253467</name>
</gene>
<reference evidence="2" key="1">
    <citation type="journal article" date="2006" name="PLoS Biol.">
        <title>Macronuclear genome sequence of the ciliate Tetrahymena thermophila, a model eukaryote.</title>
        <authorList>
            <person name="Eisen J.A."/>
            <person name="Coyne R.S."/>
            <person name="Wu M."/>
            <person name="Wu D."/>
            <person name="Thiagarajan M."/>
            <person name="Wortman J.R."/>
            <person name="Badger J.H."/>
            <person name="Ren Q."/>
            <person name="Amedeo P."/>
            <person name="Jones K.M."/>
            <person name="Tallon L.J."/>
            <person name="Delcher A.L."/>
            <person name="Salzberg S.L."/>
            <person name="Silva J.C."/>
            <person name="Haas B.J."/>
            <person name="Majoros W.H."/>
            <person name="Farzad M."/>
            <person name="Carlton J.M."/>
            <person name="Smith R.K. Jr."/>
            <person name="Garg J."/>
            <person name="Pearlman R.E."/>
            <person name="Karrer K.M."/>
            <person name="Sun L."/>
            <person name="Manning G."/>
            <person name="Elde N.C."/>
            <person name="Turkewitz A.P."/>
            <person name="Asai D.J."/>
            <person name="Wilkes D.E."/>
            <person name="Wang Y."/>
            <person name="Cai H."/>
            <person name="Collins K."/>
            <person name="Stewart B.A."/>
            <person name="Lee S.R."/>
            <person name="Wilamowska K."/>
            <person name="Weinberg Z."/>
            <person name="Ruzzo W.L."/>
            <person name="Wloga D."/>
            <person name="Gaertig J."/>
            <person name="Frankel J."/>
            <person name="Tsao C.-C."/>
            <person name="Gorovsky M.A."/>
            <person name="Keeling P.J."/>
            <person name="Waller R.F."/>
            <person name="Patron N.J."/>
            <person name="Cherry J.M."/>
            <person name="Stover N.A."/>
            <person name="Krieger C.J."/>
            <person name="del Toro C."/>
            <person name="Ryder H.F."/>
            <person name="Williamson S.C."/>
            <person name="Barbeau R.A."/>
            <person name="Hamilton E.P."/>
            <person name="Orias E."/>
        </authorList>
    </citation>
    <scope>NUCLEOTIDE SEQUENCE [LARGE SCALE GENOMIC DNA]</scope>
    <source>
        <strain evidence="2">SB210</strain>
    </source>
</reference>